<keyword evidence="3" id="KW-1185">Reference proteome</keyword>
<evidence type="ECO:0000313" key="2">
    <source>
        <dbReference type="EMBL" id="ATJ83539.1"/>
    </source>
</evidence>
<sequence>MPPGLARGVDERRRFSGRASCPGAVGGRRPSRQPKRRREQQ</sequence>
<evidence type="ECO:0000256" key="1">
    <source>
        <dbReference type="SAM" id="MobiDB-lite"/>
    </source>
</evidence>
<accession>A0A291P9J4</accession>
<dbReference type="Proteomes" id="UP000219993">
    <property type="component" value="Chromosome"/>
</dbReference>
<proteinExistence type="predicted"/>
<reference evidence="2 3" key="1">
    <citation type="journal article" date="2017" name="Sci. Rep.">
        <title>Revealing the Saline Adaptation Strategies of the Halophilic Bacterium Halomonas beimenensis through High-throughput Omics and Transposon Mutagenesis Approaches.</title>
        <authorList>
            <person name="Chen Y.H."/>
            <person name="Lin S.S."/>
            <person name="Shyu Y.T."/>
        </authorList>
    </citation>
    <scope>NUCLEOTIDE SEQUENCE [LARGE SCALE GENOMIC DNA]</scope>
    <source>
        <strain evidence="2 3">NTU-111</strain>
    </source>
</reference>
<evidence type="ECO:0000313" key="3">
    <source>
        <dbReference type="Proteomes" id="UP000219993"/>
    </source>
</evidence>
<dbReference type="AlphaFoldDB" id="A0A291P9J4"/>
<protein>
    <submittedName>
        <fullName evidence="2">Uncharacterized protein</fullName>
    </submittedName>
</protein>
<feature type="compositionally biased region" description="Basic residues" evidence="1">
    <location>
        <begin position="29"/>
        <end position="41"/>
    </location>
</feature>
<dbReference type="EMBL" id="CP021435">
    <property type="protein sequence ID" value="ATJ83539.1"/>
    <property type="molecule type" value="Genomic_DNA"/>
</dbReference>
<dbReference type="KEGG" id="hbe:BEI_2552"/>
<organism evidence="2 3">
    <name type="scientific">Halomonas beimenensis</name>
    <dbReference type="NCBI Taxonomy" id="475662"/>
    <lineage>
        <taxon>Bacteria</taxon>
        <taxon>Pseudomonadati</taxon>
        <taxon>Pseudomonadota</taxon>
        <taxon>Gammaproteobacteria</taxon>
        <taxon>Oceanospirillales</taxon>
        <taxon>Halomonadaceae</taxon>
        <taxon>Halomonas</taxon>
    </lineage>
</organism>
<name>A0A291P9J4_9GAMM</name>
<gene>
    <name evidence="2" type="ORF">BEI_2552</name>
</gene>
<feature type="region of interest" description="Disordered" evidence="1">
    <location>
        <begin position="1"/>
        <end position="41"/>
    </location>
</feature>